<dbReference type="PANTHER" id="PTHR47117">
    <property type="entry name" value="STAR-RELATED LIPID TRANSFER PROTEIN 9"/>
    <property type="match status" value="1"/>
</dbReference>
<dbReference type="AlphaFoldDB" id="A0A8S3Z7C0"/>
<dbReference type="Gene3D" id="3.40.850.10">
    <property type="entry name" value="Kinesin motor domain"/>
    <property type="match status" value="1"/>
</dbReference>
<dbReference type="GO" id="GO:0005524">
    <property type="term" value="F:ATP binding"/>
    <property type="evidence" value="ECO:0007669"/>
    <property type="project" value="UniProtKB-UniRule"/>
</dbReference>
<dbReference type="InterPro" id="IPR036961">
    <property type="entry name" value="Kinesin_motor_dom_sf"/>
</dbReference>
<dbReference type="SUPFAM" id="SSF52540">
    <property type="entry name" value="P-loop containing nucleoside triphosphate hydrolases"/>
    <property type="match status" value="1"/>
</dbReference>
<keyword evidence="3" id="KW-0505">Motor protein</keyword>
<keyword evidence="6" id="KW-1185">Reference proteome</keyword>
<feature type="non-terminal residue" evidence="5">
    <location>
        <position position="185"/>
    </location>
</feature>
<evidence type="ECO:0000313" key="6">
    <source>
        <dbReference type="Proteomes" id="UP000678393"/>
    </source>
</evidence>
<feature type="domain" description="Kinesin motor" evidence="4">
    <location>
        <begin position="1"/>
        <end position="185"/>
    </location>
</feature>
<organism evidence="5 6">
    <name type="scientific">Candidula unifasciata</name>
    <dbReference type="NCBI Taxonomy" id="100452"/>
    <lineage>
        <taxon>Eukaryota</taxon>
        <taxon>Metazoa</taxon>
        <taxon>Spiralia</taxon>
        <taxon>Lophotrochozoa</taxon>
        <taxon>Mollusca</taxon>
        <taxon>Gastropoda</taxon>
        <taxon>Heterobranchia</taxon>
        <taxon>Euthyneura</taxon>
        <taxon>Panpulmonata</taxon>
        <taxon>Eupulmonata</taxon>
        <taxon>Stylommatophora</taxon>
        <taxon>Helicina</taxon>
        <taxon>Helicoidea</taxon>
        <taxon>Geomitridae</taxon>
        <taxon>Candidula</taxon>
    </lineage>
</organism>
<evidence type="ECO:0000256" key="3">
    <source>
        <dbReference type="PROSITE-ProRule" id="PRU00283"/>
    </source>
</evidence>
<dbReference type="SMART" id="SM00129">
    <property type="entry name" value="KISc"/>
    <property type="match status" value="1"/>
</dbReference>
<dbReference type="PRINTS" id="PR00380">
    <property type="entry name" value="KINESINHEAVY"/>
</dbReference>
<dbReference type="EMBL" id="CAJHNH020001369">
    <property type="protein sequence ID" value="CAG5122796.1"/>
    <property type="molecule type" value="Genomic_DNA"/>
</dbReference>
<reference evidence="5" key="1">
    <citation type="submission" date="2021-04" db="EMBL/GenBank/DDBJ databases">
        <authorList>
            <consortium name="Molecular Ecology Group"/>
        </authorList>
    </citation>
    <scope>NUCLEOTIDE SEQUENCE</scope>
</reference>
<feature type="non-terminal residue" evidence="5">
    <location>
        <position position="1"/>
    </location>
</feature>
<accession>A0A8S3Z7C0</accession>
<evidence type="ECO:0000259" key="4">
    <source>
        <dbReference type="PROSITE" id="PS50067"/>
    </source>
</evidence>
<dbReference type="Pfam" id="PF00225">
    <property type="entry name" value="Kinesin"/>
    <property type="match status" value="1"/>
</dbReference>
<dbReference type="GO" id="GO:0008017">
    <property type="term" value="F:microtubule binding"/>
    <property type="evidence" value="ECO:0007669"/>
    <property type="project" value="InterPro"/>
</dbReference>
<dbReference type="GO" id="GO:0007018">
    <property type="term" value="P:microtubule-based movement"/>
    <property type="evidence" value="ECO:0007669"/>
    <property type="project" value="InterPro"/>
</dbReference>
<dbReference type="InterPro" id="IPR027417">
    <property type="entry name" value="P-loop_NTPase"/>
</dbReference>
<protein>
    <recommendedName>
        <fullName evidence="4">Kinesin motor domain-containing protein</fullName>
    </recommendedName>
</protein>
<evidence type="ECO:0000313" key="5">
    <source>
        <dbReference type="EMBL" id="CAG5122796.1"/>
    </source>
</evidence>
<name>A0A8S3Z7C0_9EUPU</name>
<dbReference type="InterPro" id="IPR001752">
    <property type="entry name" value="Kinesin_motor_dom"/>
</dbReference>
<evidence type="ECO:0000256" key="1">
    <source>
        <dbReference type="ARBA" id="ARBA00022741"/>
    </source>
</evidence>
<feature type="binding site" evidence="3">
    <location>
        <begin position="48"/>
        <end position="55"/>
    </location>
    <ligand>
        <name>ATP</name>
        <dbReference type="ChEBI" id="CHEBI:30616"/>
    </ligand>
</feature>
<evidence type="ECO:0000256" key="2">
    <source>
        <dbReference type="ARBA" id="ARBA00022840"/>
    </source>
</evidence>
<proteinExistence type="inferred from homology"/>
<dbReference type="Proteomes" id="UP000678393">
    <property type="component" value="Unassembled WGS sequence"/>
</dbReference>
<comment type="similarity">
    <text evidence="3">Belongs to the TRAFAC class myosin-kinesin ATPase superfamily. Kinesin family.</text>
</comment>
<dbReference type="PROSITE" id="PS50067">
    <property type="entry name" value="KINESIN_MOTOR_2"/>
    <property type="match status" value="1"/>
</dbReference>
<dbReference type="GO" id="GO:0003777">
    <property type="term" value="F:microtubule motor activity"/>
    <property type="evidence" value="ECO:0007669"/>
    <property type="project" value="InterPro"/>
</dbReference>
<dbReference type="OrthoDB" id="3176171at2759"/>
<keyword evidence="1 3" id="KW-0547">Nucleotide-binding</keyword>
<comment type="caution">
    <text evidence="5">The sequence shown here is derived from an EMBL/GenBank/DDBJ whole genome shotgun (WGS) entry which is preliminary data.</text>
</comment>
<gene>
    <name evidence="5" type="ORF">CUNI_LOCUS8354</name>
</gene>
<sequence length="185" mass="20463">TFAFDHCFWSMREDDPKFASQDRVFDSLGREVLDRAFEGYNGCIFAYGQTGSGKSYTMMGTPEQKGIIPRLCDALFEKIALVTAASLSCKVEVSYMEIYNEKVHDLLDPNGSKQNLKVREHNILGPYVDGLSMCVVSSFVDIDNLMSEGNKSRTVAATNMNSESSRSHAVFSIVLTQTLTDQASG</sequence>
<keyword evidence="2 3" id="KW-0067">ATP-binding</keyword>